<dbReference type="InterPro" id="IPR007922">
    <property type="entry name" value="DciA-like"/>
</dbReference>
<dbReference type="Proteomes" id="UP000216020">
    <property type="component" value="Unassembled WGS sequence"/>
</dbReference>
<gene>
    <name evidence="1" type="ORF">CAL29_05150</name>
</gene>
<evidence type="ECO:0000313" key="2">
    <source>
        <dbReference type="Proteomes" id="UP000216020"/>
    </source>
</evidence>
<dbReference type="Pfam" id="PF05258">
    <property type="entry name" value="DciA"/>
    <property type="match status" value="1"/>
</dbReference>
<reference evidence="2" key="1">
    <citation type="submission" date="2017-05" db="EMBL/GenBank/DDBJ databases">
        <title>Complete and WGS of Bordetella genogroups.</title>
        <authorList>
            <person name="Spilker T."/>
            <person name="Lipuma J."/>
        </authorList>
    </citation>
    <scope>NUCLEOTIDE SEQUENCE [LARGE SCALE GENOMIC DNA]</scope>
    <source>
        <strain evidence="2">AU16122</strain>
    </source>
</reference>
<proteinExistence type="predicted"/>
<dbReference type="EMBL" id="NEVM01000001">
    <property type="protein sequence ID" value="OZI38626.1"/>
    <property type="molecule type" value="Genomic_DNA"/>
</dbReference>
<organism evidence="1 2">
    <name type="scientific">Bordetella genomosp. 10</name>
    <dbReference type="NCBI Taxonomy" id="1416804"/>
    <lineage>
        <taxon>Bacteria</taxon>
        <taxon>Pseudomonadati</taxon>
        <taxon>Pseudomonadota</taxon>
        <taxon>Betaproteobacteria</taxon>
        <taxon>Burkholderiales</taxon>
        <taxon>Alcaligenaceae</taxon>
        <taxon>Bordetella</taxon>
    </lineage>
</organism>
<dbReference type="OrthoDB" id="8521216at2"/>
<keyword evidence="1" id="KW-0966">Cell projection</keyword>
<protein>
    <submittedName>
        <fullName evidence="1">Flagellar hook-length control protein FliK</fullName>
    </submittedName>
</protein>
<accession>A0A261SMI2</accession>
<dbReference type="AlphaFoldDB" id="A0A261SMI2"/>
<keyword evidence="1" id="KW-0969">Cilium</keyword>
<sequence length="166" mass="17840">MRKTPYRRPRSAPGRKQATALGWLGHDNHAAGMLATARLHMQVQAAVAKILPPALGEVCRVARLETDKLQLAVPSAAHAAKLRQMAPRVAQALAAAGWQLNEISVKVQAGLMPPPPPPPPREAAPLDSQALEAFAALRQNLRPGKLADAVARLLEHHKHHKPPSKS</sequence>
<comment type="caution">
    <text evidence="1">The sequence shown here is derived from an EMBL/GenBank/DDBJ whole genome shotgun (WGS) entry which is preliminary data.</text>
</comment>
<dbReference type="RefSeq" id="WP_094852726.1">
    <property type="nucleotide sequence ID" value="NZ_NEVM01000001.1"/>
</dbReference>
<evidence type="ECO:0000313" key="1">
    <source>
        <dbReference type="EMBL" id="OZI38626.1"/>
    </source>
</evidence>
<keyword evidence="1" id="KW-0282">Flagellum</keyword>
<name>A0A261SMI2_9BORD</name>
<keyword evidence="2" id="KW-1185">Reference proteome</keyword>